<protein>
    <submittedName>
        <fullName evidence="3">Acetyltransferase, ribosomal protein N-acetylase</fullName>
    </submittedName>
    <submittedName>
        <fullName evidence="2">Gcn5-related N-acetyltransferase (GNAT) domain protein</fullName>
        <ecNumber evidence="2">2.3.1.-</ecNumber>
    </submittedName>
</protein>
<dbReference type="AlphaFoldDB" id="A0A8S0XC02"/>
<dbReference type="InterPro" id="IPR000182">
    <property type="entry name" value="GNAT_dom"/>
</dbReference>
<keyword evidence="4" id="KW-1185">Reference proteome</keyword>
<evidence type="ECO:0000313" key="4">
    <source>
        <dbReference type="Proteomes" id="UP001071230"/>
    </source>
</evidence>
<dbReference type="Proteomes" id="UP000836597">
    <property type="component" value="Chromosome"/>
</dbReference>
<accession>A0A8S0XC02</accession>
<name>A0A8S0XC02_9FIRM</name>
<dbReference type="Pfam" id="PF13302">
    <property type="entry name" value="Acetyltransf_3"/>
    <property type="match status" value="1"/>
</dbReference>
<dbReference type="SUPFAM" id="SSF55729">
    <property type="entry name" value="Acyl-CoA N-acyltransferases (Nat)"/>
    <property type="match status" value="1"/>
</dbReference>
<keyword evidence="2" id="KW-0808">Transferase</keyword>
<dbReference type="Gene3D" id="3.40.630.30">
    <property type="match status" value="1"/>
</dbReference>
<keyword evidence="2" id="KW-0012">Acyltransferase</keyword>
<dbReference type="PANTHER" id="PTHR43415:SF3">
    <property type="entry name" value="GNAT-FAMILY ACETYLTRANSFERASE"/>
    <property type="match status" value="1"/>
</dbReference>
<feature type="domain" description="N-acetyltransferase" evidence="1">
    <location>
        <begin position="7"/>
        <end position="168"/>
    </location>
</feature>
<dbReference type="GO" id="GO:0016747">
    <property type="term" value="F:acyltransferase activity, transferring groups other than amino-acyl groups"/>
    <property type="evidence" value="ECO:0007669"/>
    <property type="project" value="InterPro"/>
</dbReference>
<dbReference type="GO" id="GO:0005840">
    <property type="term" value="C:ribosome"/>
    <property type="evidence" value="ECO:0007669"/>
    <property type="project" value="UniProtKB-KW"/>
</dbReference>
<evidence type="ECO:0000313" key="2">
    <source>
        <dbReference type="EMBL" id="CAA7601836.1"/>
    </source>
</evidence>
<proteinExistence type="predicted"/>
<dbReference type="EMBL" id="CDGJ01000034">
    <property type="protein sequence ID" value="CEJ06857.1"/>
    <property type="molecule type" value="Genomic_DNA"/>
</dbReference>
<evidence type="ECO:0000313" key="3">
    <source>
        <dbReference type="EMBL" id="CEJ06857.1"/>
    </source>
</evidence>
<dbReference type="PROSITE" id="PS51186">
    <property type="entry name" value="GNAT"/>
    <property type="match status" value="1"/>
</dbReference>
<dbReference type="EC" id="2.3.1.-" evidence="2"/>
<reference evidence="2" key="2">
    <citation type="submission" date="2020-01" db="EMBL/GenBank/DDBJ databases">
        <authorList>
            <person name="Hornung B."/>
        </authorList>
    </citation>
    <scope>NUCLEOTIDE SEQUENCE</scope>
    <source>
        <strain evidence="2">PacBioINE</strain>
    </source>
</reference>
<evidence type="ECO:0000259" key="1">
    <source>
        <dbReference type="PROSITE" id="PS51186"/>
    </source>
</evidence>
<keyword evidence="3" id="KW-0687">Ribonucleoprotein</keyword>
<dbReference type="InterPro" id="IPR016181">
    <property type="entry name" value="Acyl_CoA_acyltransferase"/>
</dbReference>
<dbReference type="RefSeq" id="WP_240985308.1">
    <property type="nucleotide sequence ID" value="NZ_CDGJ01000034.1"/>
</dbReference>
<organism evidence="2">
    <name type="scientific">Acididesulfobacillus acetoxydans</name>
    <dbReference type="NCBI Taxonomy" id="1561005"/>
    <lineage>
        <taxon>Bacteria</taxon>
        <taxon>Bacillati</taxon>
        <taxon>Bacillota</taxon>
        <taxon>Clostridia</taxon>
        <taxon>Eubacteriales</taxon>
        <taxon>Peptococcaceae</taxon>
        <taxon>Acididesulfobacillus</taxon>
    </lineage>
</organism>
<keyword evidence="3" id="KW-0689">Ribosomal protein</keyword>
<sequence>MLQGKKTSLRPLEETDLEVLQAWYNDQEVNFWANAAWPLSTMFNKDALAERIFQSGEAGAGLKDEYRYAILTDDKKMIGYTGFRQMNIPARSATLFITIGDKAYWSRGYGSDALFTLAQYLFRQWNFYRLQLDTWDGNVRALKAYQKVGFRIEGRLREARYVLGQYRDAVLLGMLQKDFFADHPDLAAGGIPGEQNS</sequence>
<gene>
    <name evidence="3" type="ORF">DEACI_1310</name>
    <name evidence="2" type="ORF">DEACI_2505</name>
</gene>
<reference evidence="3" key="1">
    <citation type="submission" date="2014-11" db="EMBL/GenBank/DDBJ databases">
        <authorList>
            <person name="Hornung B.V."/>
        </authorList>
    </citation>
    <scope>NUCLEOTIDE SEQUENCE</scope>
    <source>
        <strain evidence="3">INE</strain>
    </source>
</reference>
<dbReference type="KEGG" id="aacx:DEACI_2505"/>
<dbReference type="Proteomes" id="UP001071230">
    <property type="component" value="Unassembled WGS sequence"/>
</dbReference>
<dbReference type="EMBL" id="LR746496">
    <property type="protein sequence ID" value="CAA7601836.1"/>
    <property type="molecule type" value="Genomic_DNA"/>
</dbReference>
<dbReference type="PANTHER" id="PTHR43415">
    <property type="entry name" value="SPERMIDINE N(1)-ACETYLTRANSFERASE"/>
    <property type="match status" value="1"/>
</dbReference>